<organism evidence="1">
    <name type="scientific">marine metagenome</name>
    <dbReference type="NCBI Taxonomy" id="408172"/>
    <lineage>
        <taxon>unclassified sequences</taxon>
        <taxon>metagenomes</taxon>
        <taxon>ecological metagenomes</taxon>
    </lineage>
</organism>
<proteinExistence type="predicted"/>
<dbReference type="AlphaFoldDB" id="A0A383AP24"/>
<protein>
    <submittedName>
        <fullName evidence="1">Uncharacterized protein</fullName>
    </submittedName>
</protein>
<sequence>MNINDKIFADLYDVVNQSVESKLVEFRK</sequence>
<gene>
    <name evidence="1" type="ORF">METZ01_LOCUS462197</name>
</gene>
<name>A0A383AP24_9ZZZZ</name>
<accession>A0A383AP24</accession>
<evidence type="ECO:0000313" key="1">
    <source>
        <dbReference type="EMBL" id="SVE09343.1"/>
    </source>
</evidence>
<reference evidence="1" key="1">
    <citation type="submission" date="2018-05" db="EMBL/GenBank/DDBJ databases">
        <authorList>
            <person name="Lanie J.A."/>
            <person name="Ng W.-L."/>
            <person name="Kazmierczak K.M."/>
            <person name="Andrzejewski T.M."/>
            <person name="Davidsen T.M."/>
            <person name="Wayne K.J."/>
            <person name="Tettelin H."/>
            <person name="Glass J.I."/>
            <person name="Rusch D."/>
            <person name="Podicherti R."/>
            <person name="Tsui H.-C.T."/>
            <person name="Winkler M.E."/>
        </authorList>
    </citation>
    <scope>NUCLEOTIDE SEQUENCE</scope>
</reference>
<feature type="non-terminal residue" evidence="1">
    <location>
        <position position="28"/>
    </location>
</feature>
<dbReference type="EMBL" id="UINC01193633">
    <property type="protein sequence ID" value="SVE09343.1"/>
    <property type="molecule type" value="Genomic_DNA"/>
</dbReference>